<sequence>MVTAAHSFEHIFTAAPSVDFAALLVGDDVKRLEKAVDQFEIAAATWRANAISRLSNLERFPVVSGQAVGEPLAPSGVGALSAAMKAVEEGIEAFSKPLHSNSGVAQKIEQIAKLSASTGRFVRKLLRRIEKIRVAQHAAHVDIYYGLLALHSELEQTKPTESFSDPEKLGAFLRSQLA</sequence>
<dbReference type="RefSeq" id="WP_184255464.1">
    <property type="nucleotide sequence ID" value="NZ_JACHIH010000004.1"/>
</dbReference>
<protein>
    <submittedName>
        <fullName evidence="1">Uncharacterized protein</fullName>
    </submittedName>
</protein>
<reference evidence="1 2" key="1">
    <citation type="submission" date="2020-08" db="EMBL/GenBank/DDBJ databases">
        <title>Genomic Encyclopedia of Type Strains, Phase IV (KMG-IV): sequencing the most valuable type-strain genomes for metagenomic binning, comparative biology and taxonomic classification.</title>
        <authorList>
            <person name="Goeker M."/>
        </authorList>
    </citation>
    <scope>NUCLEOTIDE SEQUENCE [LARGE SCALE GENOMIC DNA]</scope>
    <source>
        <strain evidence="1 2">DSM 12706</strain>
    </source>
</reference>
<keyword evidence="2" id="KW-1185">Reference proteome</keyword>
<comment type="caution">
    <text evidence="1">The sequence shown here is derived from an EMBL/GenBank/DDBJ whole genome shotgun (WGS) entry which is preliminary data.</text>
</comment>
<evidence type="ECO:0000313" key="2">
    <source>
        <dbReference type="Proteomes" id="UP000542353"/>
    </source>
</evidence>
<dbReference type="EMBL" id="JACHIH010000004">
    <property type="protein sequence ID" value="MBB5046522.1"/>
    <property type="molecule type" value="Genomic_DNA"/>
</dbReference>
<name>A0A7W7Z223_9BRAD</name>
<dbReference type="AlphaFoldDB" id="A0A7W7Z223"/>
<accession>A0A7W7Z223</accession>
<organism evidence="1 2">
    <name type="scientific">Rhodopseudomonas rhenobacensis</name>
    <dbReference type="NCBI Taxonomy" id="87461"/>
    <lineage>
        <taxon>Bacteria</taxon>
        <taxon>Pseudomonadati</taxon>
        <taxon>Pseudomonadota</taxon>
        <taxon>Alphaproteobacteria</taxon>
        <taxon>Hyphomicrobiales</taxon>
        <taxon>Nitrobacteraceae</taxon>
        <taxon>Rhodopseudomonas</taxon>
    </lineage>
</organism>
<dbReference type="Proteomes" id="UP000542353">
    <property type="component" value="Unassembled WGS sequence"/>
</dbReference>
<evidence type="ECO:0000313" key="1">
    <source>
        <dbReference type="EMBL" id="MBB5046522.1"/>
    </source>
</evidence>
<gene>
    <name evidence="1" type="ORF">HNR60_001267</name>
</gene>
<proteinExistence type="predicted"/>